<keyword evidence="3" id="KW-0479">Metal-binding</keyword>
<dbReference type="InterPro" id="IPR047115">
    <property type="entry name" value="ARSB"/>
</dbReference>
<evidence type="ECO:0000256" key="3">
    <source>
        <dbReference type="ARBA" id="ARBA00022723"/>
    </source>
</evidence>
<evidence type="ECO:0000256" key="6">
    <source>
        <dbReference type="ARBA" id="ARBA00023180"/>
    </source>
</evidence>
<accession>A0AAE1HT88</accession>
<dbReference type="PROSITE" id="PS00149">
    <property type="entry name" value="SULFATASE_2"/>
    <property type="match status" value="1"/>
</dbReference>
<feature type="compositionally biased region" description="Basic and acidic residues" evidence="7">
    <location>
        <begin position="623"/>
        <end position="632"/>
    </location>
</feature>
<feature type="signal peptide" evidence="8">
    <location>
        <begin position="1"/>
        <end position="37"/>
    </location>
</feature>
<evidence type="ECO:0000259" key="9">
    <source>
        <dbReference type="Pfam" id="PF00884"/>
    </source>
</evidence>
<dbReference type="Gene3D" id="3.40.720.10">
    <property type="entry name" value="Alkaline Phosphatase, subunit A"/>
    <property type="match status" value="1"/>
</dbReference>
<dbReference type="AlphaFoldDB" id="A0AAE1HT88"/>
<feature type="region of interest" description="Disordered" evidence="7">
    <location>
        <begin position="545"/>
        <end position="653"/>
    </location>
</feature>
<comment type="similarity">
    <text evidence="2">Belongs to the sulfatase family.</text>
</comment>
<dbReference type="GO" id="GO:0046872">
    <property type="term" value="F:metal ion binding"/>
    <property type="evidence" value="ECO:0007669"/>
    <property type="project" value="UniProtKB-KW"/>
</dbReference>
<evidence type="ECO:0000313" key="10">
    <source>
        <dbReference type="EMBL" id="KAK3927002.1"/>
    </source>
</evidence>
<dbReference type="Proteomes" id="UP001219518">
    <property type="component" value="Unassembled WGS sequence"/>
</dbReference>
<evidence type="ECO:0000313" key="11">
    <source>
        <dbReference type="Proteomes" id="UP001219518"/>
    </source>
</evidence>
<evidence type="ECO:0000256" key="2">
    <source>
        <dbReference type="ARBA" id="ARBA00008779"/>
    </source>
</evidence>
<keyword evidence="6" id="KW-0325">Glycoprotein</keyword>
<organism evidence="10 11">
    <name type="scientific">Frankliniella fusca</name>
    <dbReference type="NCBI Taxonomy" id="407009"/>
    <lineage>
        <taxon>Eukaryota</taxon>
        <taxon>Metazoa</taxon>
        <taxon>Ecdysozoa</taxon>
        <taxon>Arthropoda</taxon>
        <taxon>Hexapoda</taxon>
        <taxon>Insecta</taxon>
        <taxon>Pterygota</taxon>
        <taxon>Neoptera</taxon>
        <taxon>Paraneoptera</taxon>
        <taxon>Thysanoptera</taxon>
        <taxon>Terebrantia</taxon>
        <taxon>Thripoidea</taxon>
        <taxon>Thripidae</taxon>
        <taxon>Frankliniella</taxon>
    </lineage>
</organism>
<dbReference type="GO" id="GO:0008484">
    <property type="term" value="F:sulfuric ester hydrolase activity"/>
    <property type="evidence" value="ECO:0007669"/>
    <property type="project" value="InterPro"/>
</dbReference>
<feature type="compositionally biased region" description="Pro residues" evidence="7">
    <location>
        <begin position="592"/>
        <end position="602"/>
    </location>
</feature>
<keyword evidence="5" id="KW-0106">Calcium</keyword>
<dbReference type="CDD" id="cd16029">
    <property type="entry name" value="4-S"/>
    <property type="match status" value="1"/>
</dbReference>
<feature type="domain" description="Sulfatase N-terminal" evidence="9">
    <location>
        <begin position="41"/>
        <end position="369"/>
    </location>
</feature>
<keyword evidence="11" id="KW-1185">Reference proteome</keyword>
<dbReference type="InterPro" id="IPR000917">
    <property type="entry name" value="Sulfatase_N"/>
</dbReference>
<dbReference type="InterPro" id="IPR024607">
    <property type="entry name" value="Sulfatase_CS"/>
</dbReference>
<dbReference type="PANTHER" id="PTHR10342">
    <property type="entry name" value="ARYLSULFATASE"/>
    <property type="match status" value="1"/>
</dbReference>
<sequence length="653" mass="69909">MAGNSLRGGVDGGGGGVLEAAALLLASLLLAARGAHAAYRPNIIIIIGDDLGWNDLSFHGSDEIPTPNIDALAYNGAILNQHYVQPVCTPSRAALLTGMYPIHTGMQGLPILGAEPRALPLGTTLLPEYMQQLGYVTHGIGKWHLGFHRKEYLPTRRGFDTFLGYYNGLVSYYDHILDATYPGYGYVSGYDMRRNESVAWDLQGRYATDIFTEEAVDIIRAHDQRVPLFMYLSHLAVHAGNAGKLLEAPQEEVDKFRHIADPNRRTYAAMVSKLDQSVGSVVAALQARGMLESSIILFMSDNGAPTTADDPYPNWGSNAPHRGEKSTLWEGGVKGAAVLWSPLLNRRPRVSFELIHVTDWLPTLYNAAGGRPYDLPPDLDGVDQWTSLANDLPSRRSEILINIDERSRNAAVRQNNWKLVIGQAEGGKLDGYVGSTGSRTDPPFNYSSVLSSPAGRALTQHAARSGWPVSREYAMAGLRARALVRCGPTLVAKPCNPAPDADKQCLYDVQNDPCEKNNLADIYPTVARALKRTLVRYRAGLVPQPNTPLEPALADPKRFGGVWSPWHDGPASDALQEEAPATEQPAEDKPPAAAPAPAPAPAPAGDKPSAAATGKPPKPSKGGGKEGGKAADAELAVAAAGDDGESTSTDGSS</sequence>
<feature type="chain" id="PRO_5042202408" evidence="8">
    <location>
        <begin position="38"/>
        <end position="653"/>
    </location>
</feature>
<reference evidence="10" key="2">
    <citation type="journal article" date="2023" name="BMC Genomics">
        <title>Pest status, molecular evolution, and epigenetic factors derived from the genome assembly of Frankliniella fusca, a thysanopteran phytovirus vector.</title>
        <authorList>
            <person name="Catto M.A."/>
            <person name="Labadie P.E."/>
            <person name="Jacobson A.L."/>
            <person name="Kennedy G.G."/>
            <person name="Srinivasan R."/>
            <person name="Hunt B.G."/>
        </authorList>
    </citation>
    <scope>NUCLEOTIDE SEQUENCE</scope>
    <source>
        <strain evidence="10">PL_HMW_Pooled</strain>
    </source>
</reference>
<proteinExistence type="inferred from homology"/>
<name>A0AAE1HT88_9NEOP</name>
<reference evidence="10" key="1">
    <citation type="submission" date="2021-07" db="EMBL/GenBank/DDBJ databases">
        <authorList>
            <person name="Catto M.A."/>
            <person name="Jacobson A."/>
            <person name="Kennedy G."/>
            <person name="Labadie P."/>
            <person name="Hunt B.G."/>
            <person name="Srinivasan R."/>
        </authorList>
    </citation>
    <scope>NUCLEOTIDE SEQUENCE</scope>
    <source>
        <strain evidence="10">PL_HMW_Pooled</strain>
        <tissue evidence="10">Head</tissue>
    </source>
</reference>
<dbReference type="PROSITE" id="PS00523">
    <property type="entry name" value="SULFATASE_1"/>
    <property type="match status" value="1"/>
</dbReference>
<dbReference type="SUPFAM" id="SSF53649">
    <property type="entry name" value="Alkaline phosphatase-like"/>
    <property type="match status" value="1"/>
</dbReference>
<protein>
    <submittedName>
        <fullName evidence="10">Arylsulfatase B</fullName>
    </submittedName>
</protein>
<comment type="caution">
    <text evidence="10">The sequence shown here is derived from an EMBL/GenBank/DDBJ whole genome shotgun (WGS) entry which is preliminary data.</text>
</comment>
<evidence type="ECO:0000256" key="8">
    <source>
        <dbReference type="SAM" id="SignalP"/>
    </source>
</evidence>
<dbReference type="EMBL" id="JAHWGI010001276">
    <property type="protein sequence ID" value="KAK3927002.1"/>
    <property type="molecule type" value="Genomic_DNA"/>
</dbReference>
<evidence type="ECO:0000256" key="1">
    <source>
        <dbReference type="ARBA" id="ARBA00001913"/>
    </source>
</evidence>
<gene>
    <name evidence="10" type="ORF">KUF71_015337</name>
</gene>
<dbReference type="InterPro" id="IPR017850">
    <property type="entry name" value="Alkaline_phosphatase_core_sf"/>
</dbReference>
<dbReference type="Pfam" id="PF00884">
    <property type="entry name" value="Sulfatase"/>
    <property type="match status" value="1"/>
</dbReference>
<feature type="compositionally biased region" description="Low complexity" evidence="7">
    <location>
        <begin position="633"/>
        <end position="653"/>
    </location>
</feature>
<evidence type="ECO:0000256" key="7">
    <source>
        <dbReference type="SAM" id="MobiDB-lite"/>
    </source>
</evidence>
<evidence type="ECO:0000256" key="4">
    <source>
        <dbReference type="ARBA" id="ARBA00022801"/>
    </source>
</evidence>
<keyword evidence="8" id="KW-0732">Signal</keyword>
<evidence type="ECO:0000256" key="5">
    <source>
        <dbReference type="ARBA" id="ARBA00022837"/>
    </source>
</evidence>
<dbReference type="PANTHER" id="PTHR10342:SF264">
    <property type="entry name" value="MIP05773P-RELATED"/>
    <property type="match status" value="1"/>
</dbReference>
<dbReference type="Gene3D" id="3.30.1120.10">
    <property type="match status" value="1"/>
</dbReference>
<comment type="cofactor">
    <cofactor evidence="1">
        <name>Ca(2+)</name>
        <dbReference type="ChEBI" id="CHEBI:29108"/>
    </cofactor>
</comment>
<feature type="compositionally biased region" description="Low complexity" evidence="7">
    <location>
        <begin position="603"/>
        <end position="615"/>
    </location>
</feature>
<keyword evidence="4" id="KW-0378">Hydrolase</keyword>